<accession>A0AA38SDB8</accession>
<sequence>MCGMVLLQVEKPDSVVLGGDIHDTNAVYGKLVFEEALTAHHSLSRVSTPTFEYVLASFFLYACHAALFHHSQAFLYLREATTLFLLLKIDDNNATSKLLADRLFWVLLVSERSHAIRYRRPTTLHITSTSPVYDDDQTLVGLWSLVQLFRPLDTTFIALLNQEETVFRPTAASLEAVEEAVNSAIRDSFNLHDTQKANLRITQIWLRVIIWQVRLRLGFLSEGFVADSLTFHYPLAVANELTISVKDMPMDSIKIHGVGLTEKLFDVACAVVDVLARVPLGGSYQQNSAATSEDNLRHLYHLISQLPGGSDVYISLLDKHIEQTLPQFTLG</sequence>
<dbReference type="PANTHER" id="PTHR31668">
    <property type="entry name" value="GLUCOSE TRANSPORT TRANSCRIPTION REGULATOR RGT1-RELATED-RELATED"/>
    <property type="match status" value="1"/>
</dbReference>
<dbReference type="Proteomes" id="UP001174694">
    <property type="component" value="Unassembled WGS sequence"/>
</dbReference>
<organism evidence="2 3">
    <name type="scientific">Pleurostoma richardsiae</name>
    <dbReference type="NCBI Taxonomy" id="41990"/>
    <lineage>
        <taxon>Eukaryota</taxon>
        <taxon>Fungi</taxon>
        <taxon>Dikarya</taxon>
        <taxon>Ascomycota</taxon>
        <taxon>Pezizomycotina</taxon>
        <taxon>Sordariomycetes</taxon>
        <taxon>Sordariomycetidae</taxon>
        <taxon>Calosphaeriales</taxon>
        <taxon>Pleurostomataceae</taxon>
        <taxon>Pleurostoma</taxon>
    </lineage>
</organism>
<comment type="caution">
    <text evidence="2">The sequence shown here is derived from an EMBL/GenBank/DDBJ whole genome shotgun (WGS) entry which is preliminary data.</text>
</comment>
<evidence type="ECO:0000313" key="3">
    <source>
        <dbReference type="Proteomes" id="UP001174694"/>
    </source>
</evidence>
<proteinExistence type="predicted"/>
<protein>
    <submittedName>
        <fullName evidence="2">C6 finger domain-containing protein</fullName>
    </submittedName>
</protein>
<evidence type="ECO:0000313" key="2">
    <source>
        <dbReference type="EMBL" id="KAJ9156372.1"/>
    </source>
</evidence>
<gene>
    <name evidence="2" type="ORF">NKR23_g1155</name>
</gene>
<evidence type="ECO:0000256" key="1">
    <source>
        <dbReference type="ARBA" id="ARBA00023242"/>
    </source>
</evidence>
<name>A0AA38SDB8_9PEZI</name>
<keyword evidence="3" id="KW-1185">Reference proteome</keyword>
<dbReference type="InterPro" id="IPR050797">
    <property type="entry name" value="Carb_Metab_Trans_Reg"/>
</dbReference>
<reference evidence="2" key="1">
    <citation type="submission" date="2022-07" db="EMBL/GenBank/DDBJ databases">
        <title>Fungi with potential for degradation of polypropylene.</title>
        <authorList>
            <person name="Gostincar C."/>
        </authorList>
    </citation>
    <scope>NUCLEOTIDE SEQUENCE</scope>
    <source>
        <strain evidence="2">EXF-13308</strain>
    </source>
</reference>
<keyword evidence="1" id="KW-0539">Nucleus</keyword>
<dbReference type="AlphaFoldDB" id="A0AA38SDB8"/>
<dbReference type="PANTHER" id="PTHR31668:SF20">
    <property type="entry name" value="ZN(II)2CYS6 TRANSCRIPTION FACTOR (EUROFUNG)"/>
    <property type="match status" value="1"/>
</dbReference>
<dbReference type="EMBL" id="JANBVO010000002">
    <property type="protein sequence ID" value="KAJ9156372.1"/>
    <property type="molecule type" value="Genomic_DNA"/>
</dbReference>